<sequence length="309" mass="35869">MFEESVSSIPSSVWASMNSWFTPSVLFLFLNLMIGTIAITSRLATLKPTQHQEDKQPQHDGHQLVRSPSVLQRFKSINFYSYRSSEPTTVTYEKTQQFDSHFTLQQSPHDEYHQNQPFICRSPSILQRLKSVNLYNYFSQEPSTNNLPRTQETHTHFTPQPVYQLEQEQLQEQEEGVETEQEEEDTEEIQDQEQTLDEIYSKLQSNNKVNRSKSDTKPTSGEVPTKLPKKMKKSASAKSAFAHFKEEDIVESRRPATVRQSKTKATEEDDAEVDAKADDFINRFKQQLKLQRIDSIMRYKEMTSRTSGN</sequence>
<dbReference type="Pfam" id="PF14364">
    <property type="entry name" value="DUF4408"/>
    <property type="match status" value="1"/>
</dbReference>
<dbReference type="Pfam" id="PF05553">
    <property type="entry name" value="DUF761"/>
    <property type="match status" value="1"/>
</dbReference>
<proteinExistence type="predicted"/>
<protein>
    <recommendedName>
        <fullName evidence="3">DUF4408 domain-containing protein</fullName>
    </recommendedName>
</protein>
<feature type="transmembrane region" description="Helical" evidence="2">
    <location>
        <begin position="20"/>
        <end position="40"/>
    </location>
</feature>
<reference evidence="4" key="1">
    <citation type="journal article" date="2023" name="Plant Biotechnol. J.">
        <title>Chromosome-level wild Hevea brasiliensis genome provides new tools for genomic-assisted breeding and valuable loci to elevate rubber yield.</title>
        <authorList>
            <person name="Cheng H."/>
            <person name="Song X."/>
            <person name="Hu Y."/>
            <person name="Wu T."/>
            <person name="Yang Q."/>
            <person name="An Z."/>
            <person name="Feng S."/>
            <person name="Deng Z."/>
            <person name="Wu W."/>
            <person name="Zeng X."/>
            <person name="Tu M."/>
            <person name="Wang X."/>
            <person name="Huang H."/>
        </authorList>
    </citation>
    <scope>NUCLEOTIDE SEQUENCE</scope>
    <source>
        <strain evidence="4">MT/VB/25A 57/8</strain>
    </source>
</reference>
<evidence type="ECO:0000313" key="4">
    <source>
        <dbReference type="EMBL" id="KAJ9168225.1"/>
    </source>
</evidence>
<gene>
    <name evidence="4" type="ORF">P3X46_019776</name>
</gene>
<keyword evidence="2" id="KW-0472">Membrane</keyword>
<feature type="compositionally biased region" description="Acidic residues" evidence="1">
    <location>
        <begin position="169"/>
        <end position="196"/>
    </location>
</feature>
<feature type="region of interest" description="Disordered" evidence="1">
    <location>
        <begin position="168"/>
        <end position="272"/>
    </location>
</feature>
<dbReference type="PANTHER" id="PTHR33098:SF53">
    <property type="entry name" value="OS05G0540900 PROTEIN"/>
    <property type="match status" value="1"/>
</dbReference>
<comment type="caution">
    <text evidence="4">The sequence shown here is derived from an EMBL/GenBank/DDBJ whole genome shotgun (WGS) entry which is preliminary data.</text>
</comment>
<dbReference type="InterPro" id="IPR025520">
    <property type="entry name" value="DUF4408"/>
</dbReference>
<evidence type="ECO:0000313" key="5">
    <source>
        <dbReference type="Proteomes" id="UP001174677"/>
    </source>
</evidence>
<dbReference type="PANTHER" id="PTHR33098">
    <property type="entry name" value="COTTON FIBER (DUF761)"/>
    <property type="match status" value="1"/>
</dbReference>
<feature type="compositionally biased region" description="Basic and acidic residues" evidence="1">
    <location>
        <begin position="243"/>
        <end position="254"/>
    </location>
</feature>
<dbReference type="EMBL" id="JARPOI010000011">
    <property type="protein sequence ID" value="KAJ9168225.1"/>
    <property type="molecule type" value="Genomic_DNA"/>
</dbReference>
<keyword evidence="5" id="KW-1185">Reference proteome</keyword>
<dbReference type="InterPro" id="IPR008480">
    <property type="entry name" value="DUF761_pln"/>
</dbReference>
<evidence type="ECO:0000256" key="1">
    <source>
        <dbReference type="SAM" id="MobiDB-lite"/>
    </source>
</evidence>
<keyword evidence="2" id="KW-0812">Transmembrane</keyword>
<accession>A0ABQ9LL56</accession>
<feature type="domain" description="DUF4408" evidence="3">
    <location>
        <begin position="12"/>
        <end position="43"/>
    </location>
</feature>
<name>A0ABQ9LL56_HEVBR</name>
<keyword evidence="2" id="KW-1133">Transmembrane helix</keyword>
<dbReference type="Proteomes" id="UP001174677">
    <property type="component" value="Chromosome 11"/>
</dbReference>
<evidence type="ECO:0000259" key="3">
    <source>
        <dbReference type="Pfam" id="PF14364"/>
    </source>
</evidence>
<organism evidence="4 5">
    <name type="scientific">Hevea brasiliensis</name>
    <name type="common">Para rubber tree</name>
    <name type="synonym">Siphonia brasiliensis</name>
    <dbReference type="NCBI Taxonomy" id="3981"/>
    <lineage>
        <taxon>Eukaryota</taxon>
        <taxon>Viridiplantae</taxon>
        <taxon>Streptophyta</taxon>
        <taxon>Embryophyta</taxon>
        <taxon>Tracheophyta</taxon>
        <taxon>Spermatophyta</taxon>
        <taxon>Magnoliopsida</taxon>
        <taxon>eudicotyledons</taxon>
        <taxon>Gunneridae</taxon>
        <taxon>Pentapetalae</taxon>
        <taxon>rosids</taxon>
        <taxon>fabids</taxon>
        <taxon>Malpighiales</taxon>
        <taxon>Euphorbiaceae</taxon>
        <taxon>Crotonoideae</taxon>
        <taxon>Micrandreae</taxon>
        <taxon>Hevea</taxon>
    </lineage>
</organism>
<evidence type="ECO:0000256" key="2">
    <source>
        <dbReference type="SAM" id="Phobius"/>
    </source>
</evidence>